<evidence type="ECO:0000313" key="2">
    <source>
        <dbReference type="Proteomes" id="UP000298347"/>
    </source>
</evidence>
<comment type="caution">
    <text evidence="1">The sequence shown here is derived from an EMBL/GenBank/DDBJ whole genome shotgun (WGS) entry which is preliminary data.</text>
</comment>
<evidence type="ECO:0000313" key="1">
    <source>
        <dbReference type="EMBL" id="TGB00379.1"/>
    </source>
</evidence>
<reference evidence="1 2" key="1">
    <citation type="journal article" date="2015" name="Int. J. Syst. Evol. Microbiol.">
        <title>Sporolactobacillus shoreae sp. nov. and Sporolactobacillus spathodeae sp. nov., two spore-forming lactic acid bacteria isolated from tree barks in Thailand.</title>
        <authorList>
            <person name="Thamacharoensuk T."/>
            <person name="Kitahara M."/>
            <person name="Ohkuma M."/>
            <person name="Thongchul N."/>
            <person name="Tanasupawat S."/>
        </authorList>
    </citation>
    <scope>NUCLEOTIDE SEQUENCE [LARGE SCALE GENOMIC DNA]</scope>
    <source>
        <strain evidence="1 2">BK92</strain>
    </source>
</reference>
<organism evidence="1 2">
    <name type="scientific">Sporolactobacillus shoreae</name>
    <dbReference type="NCBI Taxonomy" id="1465501"/>
    <lineage>
        <taxon>Bacteria</taxon>
        <taxon>Bacillati</taxon>
        <taxon>Bacillota</taxon>
        <taxon>Bacilli</taxon>
        <taxon>Bacillales</taxon>
        <taxon>Sporolactobacillaceae</taxon>
        <taxon>Sporolactobacillus</taxon>
    </lineage>
</organism>
<dbReference type="Proteomes" id="UP000298347">
    <property type="component" value="Unassembled WGS sequence"/>
</dbReference>
<sequence>MKAKFFLPIIITLLFFSVISISPANAEKINAPIKSTKAMQQIQLNAFEKKPNIELIHNKDLLIGTPM</sequence>
<protein>
    <submittedName>
        <fullName evidence="1">Uncharacterized protein</fullName>
    </submittedName>
</protein>
<dbReference type="RefSeq" id="WP_135347024.1">
    <property type="nucleotide sequence ID" value="NZ_SRJD01000001.1"/>
</dbReference>
<dbReference type="EMBL" id="SRJD01000001">
    <property type="protein sequence ID" value="TGB00379.1"/>
    <property type="molecule type" value="Genomic_DNA"/>
</dbReference>
<proteinExistence type="predicted"/>
<gene>
    <name evidence="1" type="ORF">E4665_01495</name>
</gene>
<accession>A0A4Z0GT25</accession>
<dbReference type="AlphaFoldDB" id="A0A4Z0GT25"/>
<keyword evidence="2" id="KW-1185">Reference proteome</keyword>
<name>A0A4Z0GT25_9BACL</name>